<dbReference type="PANTHER" id="PTHR22667:SF0">
    <property type="entry name" value="AT01380P-RELATED"/>
    <property type="match status" value="1"/>
</dbReference>
<dbReference type="Gene3D" id="1.25.40.420">
    <property type="match status" value="1"/>
</dbReference>
<dbReference type="RefSeq" id="XP_033172246.1">
    <property type="nucleotide sequence ID" value="XM_033316355.1"/>
</dbReference>
<dbReference type="Proteomes" id="UP000515162">
    <property type="component" value="Chromosome X"/>
</dbReference>
<dbReference type="PANTHER" id="PTHR22667">
    <property type="entry name" value="AT01380P-RELATED"/>
    <property type="match status" value="1"/>
</dbReference>
<dbReference type="AlphaFoldDB" id="A0A6P8LBN0"/>
<name>A0A6P8LBN0_DROMA</name>
<feature type="domain" description="BACK" evidence="1">
    <location>
        <begin position="315"/>
        <end position="416"/>
    </location>
</feature>
<evidence type="ECO:0000259" key="1">
    <source>
        <dbReference type="SMART" id="SM00875"/>
    </source>
</evidence>
<protein>
    <submittedName>
        <fullName evidence="3">Uncharacterized protein LOC117148759</fullName>
    </submittedName>
</protein>
<proteinExistence type="predicted"/>
<reference evidence="3" key="1">
    <citation type="submission" date="2025-08" db="UniProtKB">
        <authorList>
            <consortium name="RefSeq"/>
        </authorList>
    </citation>
    <scope>IDENTIFICATION</scope>
    <source>
        <strain evidence="3">Mau12</strain>
        <tissue evidence="3">Whole Body</tissue>
    </source>
</reference>
<dbReference type="GeneID" id="117148759"/>
<keyword evidence="2" id="KW-1185">Reference proteome</keyword>
<dbReference type="SMART" id="SM00875">
    <property type="entry name" value="BACK"/>
    <property type="match status" value="1"/>
</dbReference>
<sequence>MFLDKSKKRQWNNILEEYLRQTEQDQETTSAQVKNELEGSNKLLTPNWYWYRYIDEQIVPLPMSSSLVQVAESNLLSPISNLRSKLCISVSSGLDVASMASSESFKCPPPPVMFPKRADSDFGVVLNISRQRRFRNKYSSIGVAPLGAESIPPRCPDGDPILRAGGTFRDFEVIWKPMSAKLDESWAENILRSHTGQMSNNEIMWKAIKMCWFDDLEIQIESRFLFVSRIVFTHFARNFRNLSSPFLQIPVQKIEMAILARIYEWMLDEEESFLVKQNLLAFYAAAYCLGVKPLMKQAWNIISSNEDYDIWEINAFRTYIMARDFRCQDIMAAMLSRLRKSFLPIVASWEFLEFDVNEVTSLLEQDMLCVNSEDEIFFAAFHWLDYSWAERKKFAAMVMRKVRFALLSPWLRRSICNVPENDRIGEIAQIPEICSLIWEGTLLCQAIIAIGEPECRKSTTVRRMLKDFEQKTVNERYWVFCEGVPHHHDRKCARYRELTYESFKRFLHRLHNQSVIFMDNLQLVPNRITNTYCCCIDVNFCPDDERTCPMPPFYRNHLDLNEKFPPYCSSG</sequence>
<dbReference type="Pfam" id="PF07707">
    <property type="entry name" value="BACK"/>
    <property type="match status" value="1"/>
</dbReference>
<evidence type="ECO:0000313" key="2">
    <source>
        <dbReference type="Proteomes" id="UP000515162"/>
    </source>
</evidence>
<evidence type="ECO:0000313" key="3">
    <source>
        <dbReference type="RefSeq" id="XP_033172246.1"/>
    </source>
</evidence>
<dbReference type="InterPro" id="IPR011705">
    <property type="entry name" value="BACK"/>
</dbReference>
<organism evidence="2 3">
    <name type="scientific">Drosophila mauritiana</name>
    <name type="common">Fruit fly</name>
    <dbReference type="NCBI Taxonomy" id="7226"/>
    <lineage>
        <taxon>Eukaryota</taxon>
        <taxon>Metazoa</taxon>
        <taxon>Ecdysozoa</taxon>
        <taxon>Arthropoda</taxon>
        <taxon>Hexapoda</taxon>
        <taxon>Insecta</taxon>
        <taxon>Pterygota</taxon>
        <taxon>Neoptera</taxon>
        <taxon>Endopterygota</taxon>
        <taxon>Diptera</taxon>
        <taxon>Brachycera</taxon>
        <taxon>Muscomorpha</taxon>
        <taxon>Ephydroidea</taxon>
        <taxon>Drosophilidae</taxon>
        <taxon>Drosophila</taxon>
        <taxon>Sophophora</taxon>
    </lineage>
</organism>
<dbReference type="InterPro" id="IPR031750">
    <property type="entry name" value="DUF4734"/>
</dbReference>
<dbReference type="Pfam" id="PF15881">
    <property type="entry name" value="DUF4734"/>
    <property type="match status" value="1"/>
</dbReference>
<gene>
    <name evidence="3" type="primary">LOC117148759</name>
</gene>
<accession>A0A6P8LBN0</accession>